<dbReference type="RefSeq" id="WP_142456293.1">
    <property type="nucleotide sequence ID" value="NZ_FXTP01000022.1"/>
</dbReference>
<evidence type="ECO:0000259" key="10">
    <source>
        <dbReference type="Pfam" id="PF08323"/>
    </source>
</evidence>
<evidence type="ECO:0000259" key="9">
    <source>
        <dbReference type="Pfam" id="PF00534"/>
    </source>
</evidence>
<evidence type="ECO:0000256" key="7">
    <source>
        <dbReference type="ARBA" id="ARBA00023056"/>
    </source>
</evidence>
<dbReference type="Proteomes" id="UP000317557">
    <property type="component" value="Unassembled WGS sequence"/>
</dbReference>
<dbReference type="NCBIfam" id="TIGR02095">
    <property type="entry name" value="glgA"/>
    <property type="match status" value="1"/>
</dbReference>
<dbReference type="GO" id="GO:0009011">
    <property type="term" value="F:alpha-1,4-glucan glucosyltransferase (ADP-glucose donor) activity"/>
    <property type="evidence" value="ECO:0007669"/>
    <property type="project" value="UniProtKB-UniRule"/>
</dbReference>
<dbReference type="GO" id="GO:0004373">
    <property type="term" value="F:alpha-1,4-glucan glucosyltransferase (UDP-glucose donor) activity"/>
    <property type="evidence" value="ECO:0007669"/>
    <property type="project" value="InterPro"/>
</dbReference>
<dbReference type="InterPro" id="IPR013534">
    <property type="entry name" value="Starch_synth_cat_dom"/>
</dbReference>
<dbReference type="AlphaFoldDB" id="A0A521FLS3"/>
<dbReference type="PANTHER" id="PTHR45825:SF11">
    <property type="entry name" value="ALPHA AMYLASE DOMAIN-CONTAINING PROTEIN"/>
    <property type="match status" value="1"/>
</dbReference>
<dbReference type="UniPathway" id="UPA00164"/>
<gene>
    <name evidence="8" type="primary">glgA</name>
    <name evidence="11" type="ORF">SAMN06265219_12242</name>
</gene>
<dbReference type="HAMAP" id="MF_00484">
    <property type="entry name" value="Glycogen_synth"/>
    <property type="match status" value="1"/>
</dbReference>
<evidence type="ECO:0000313" key="12">
    <source>
        <dbReference type="Proteomes" id="UP000317557"/>
    </source>
</evidence>
<dbReference type="Pfam" id="PF08323">
    <property type="entry name" value="Glyco_transf_5"/>
    <property type="match status" value="1"/>
</dbReference>
<feature type="domain" description="Glycosyl transferase family 1" evidence="9">
    <location>
        <begin position="287"/>
        <end position="450"/>
    </location>
</feature>
<dbReference type="SUPFAM" id="SSF53756">
    <property type="entry name" value="UDP-Glycosyltransferase/glycogen phosphorylase"/>
    <property type="match status" value="1"/>
</dbReference>
<dbReference type="Gene3D" id="3.40.50.2000">
    <property type="entry name" value="Glycogen Phosphorylase B"/>
    <property type="match status" value="2"/>
</dbReference>
<evidence type="ECO:0000256" key="4">
    <source>
        <dbReference type="ARBA" id="ARBA00010281"/>
    </source>
</evidence>
<keyword evidence="12" id="KW-1185">Reference proteome</keyword>
<organism evidence="11 12">
    <name type="scientific">Gracilimonas mengyeensis</name>
    <dbReference type="NCBI Taxonomy" id="1302730"/>
    <lineage>
        <taxon>Bacteria</taxon>
        <taxon>Pseudomonadati</taxon>
        <taxon>Balneolota</taxon>
        <taxon>Balneolia</taxon>
        <taxon>Balneolales</taxon>
        <taxon>Balneolaceae</taxon>
        <taxon>Gracilimonas</taxon>
    </lineage>
</organism>
<proteinExistence type="inferred from homology"/>
<evidence type="ECO:0000256" key="5">
    <source>
        <dbReference type="ARBA" id="ARBA00022676"/>
    </source>
</evidence>
<dbReference type="InterPro" id="IPR011835">
    <property type="entry name" value="GS/SS"/>
</dbReference>
<protein>
    <recommendedName>
        <fullName evidence="8">Glycogen synthase</fullName>
        <ecNumber evidence="8">2.4.1.21</ecNumber>
    </recommendedName>
    <alternativeName>
        <fullName evidence="8">Starch [bacterial glycogen] synthase</fullName>
    </alternativeName>
</protein>
<evidence type="ECO:0000256" key="2">
    <source>
        <dbReference type="ARBA" id="ARBA00002764"/>
    </source>
</evidence>
<dbReference type="OrthoDB" id="9808590at2"/>
<reference evidence="11 12" key="1">
    <citation type="submission" date="2017-05" db="EMBL/GenBank/DDBJ databases">
        <authorList>
            <person name="Varghese N."/>
            <person name="Submissions S."/>
        </authorList>
    </citation>
    <scope>NUCLEOTIDE SEQUENCE [LARGE SCALE GENOMIC DNA]</scope>
    <source>
        <strain evidence="11 12">DSM 21985</strain>
    </source>
</reference>
<dbReference type="PANTHER" id="PTHR45825">
    <property type="entry name" value="GRANULE-BOUND STARCH SYNTHASE 1, CHLOROPLASTIC/AMYLOPLASTIC"/>
    <property type="match status" value="1"/>
</dbReference>
<dbReference type="EMBL" id="FXTP01000022">
    <property type="protein sequence ID" value="SMO97099.1"/>
    <property type="molecule type" value="Genomic_DNA"/>
</dbReference>
<comment type="function">
    <text evidence="2 8">Synthesizes alpha-1,4-glucan chains using ADP-glucose.</text>
</comment>
<sequence length="480" mass="54687">MHIIHLSAECYPAAKAGGLADVVGSLPKYLNQLGEECEVVIPKYDNHWMGKQEFEKVFEGAFSMAAEPVHFSVQRMKDDKLGFPFYVIDIPGRFDRPGIYIDPWSGHGYWDELERFVSFQTAAMEWMKAENIRPDIVHCHDHHTALVPFMMAHCNRYRDMADTPSVITVHNAEYHGEHDIDKFKLLPAFNLDNIGLLDWNGRLNSLAAGLKNAWKITTVSNTYMDELAHNSSGLEMLFDHEKDKSTGIVNGIDTEVWDPATDELIEYNFSFRNRKKGKLENKAHLCKEFGLNPDRPTISFIGRLVREKGADLLPDLFKRVMYSDKEVNFVLLGTGDPQLHQVFASMQDDHVGFFDATLEYNEKLAHQIYAGSDFILMPSRVEPCGLNQMFAMRYGTVPIVRAVGGLKDTVRDISEDEGYGVTFSDFNLDAASEALSRAVELYKDEARYSEVLKRIMKLDFSWKSSAREYLKMYNGLRSTA</sequence>
<dbReference type="Pfam" id="PF00534">
    <property type="entry name" value="Glycos_transf_1"/>
    <property type="match status" value="1"/>
</dbReference>
<comment type="pathway">
    <text evidence="3 8">Glycan biosynthesis; glycogen biosynthesis.</text>
</comment>
<feature type="binding site" evidence="8">
    <location>
        <position position="15"/>
    </location>
    <ligand>
        <name>ADP-alpha-D-glucose</name>
        <dbReference type="ChEBI" id="CHEBI:57498"/>
    </ligand>
</feature>
<dbReference type="CDD" id="cd03791">
    <property type="entry name" value="GT5_Glycogen_synthase_DULL1-like"/>
    <property type="match status" value="1"/>
</dbReference>
<dbReference type="InterPro" id="IPR001296">
    <property type="entry name" value="Glyco_trans_1"/>
</dbReference>
<dbReference type="GO" id="GO:0005978">
    <property type="term" value="P:glycogen biosynthetic process"/>
    <property type="evidence" value="ECO:0007669"/>
    <property type="project" value="UniProtKB-UniRule"/>
</dbReference>
<evidence type="ECO:0000256" key="8">
    <source>
        <dbReference type="HAMAP-Rule" id="MF_00484"/>
    </source>
</evidence>
<evidence type="ECO:0000313" key="11">
    <source>
        <dbReference type="EMBL" id="SMO97099.1"/>
    </source>
</evidence>
<dbReference type="EC" id="2.4.1.21" evidence="8"/>
<feature type="domain" description="Starch synthase catalytic" evidence="10">
    <location>
        <begin position="2"/>
        <end position="236"/>
    </location>
</feature>
<accession>A0A521FLS3</accession>
<comment type="catalytic activity">
    <reaction evidence="1 8">
        <text>[(1-&gt;4)-alpha-D-glucosyl](n) + ADP-alpha-D-glucose = [(1-&gt;4)-alpha-D-glucosyl](n+1) + ADP + H(+)</text>
        <dbReference type="Rhea" id="RHEA:18189"/>
        <dbReference type="Rhea" id="RHEA-COMP:9584"/>
        <dbReference type="Rhea" id="RHEA-COMP:9587"/>
        <dbReference type="ChEBI" id="CHEBI:15378"/>
        <dbReference type="ChEBI" id="CHEBI:15444"/>
        <dbReference type="ChEBI" id="CHEBI:57498"/>
        <dbReference type="ChEBI" id="CHEBI:456216"/>
        <dbReference type="EC" id="2.4.1.21"/>
    </reaction>
</comment>
<evidence type="ECO:0000256" key="1">
    <source>
        <dbReference type="ARBA" id="ARBA00001478"/>
    </source>
</evidence>
<keyword evidence="6 8" id="KW-0808">Transferase</keyword>
<keyword evidence="7 8" id="KW-0320">Glycogen biosynthesis</keyword>
<keyword evidence="5 8" id="KW-0328">Glycosyltransferase</keyword>
<name>A0A521FLS3_9BACT</name>
<comment type="similarity">
    <text evidence="4 8">Belongs to the glycosyltransferase 1 family. Bacterial/plant glycogen synthase subfamily.</text>
</comment>
<evidence type="ECO:0000256" key="6">
    <source>
        <dbReference type="ARBA" id="ARBA00022679"/>
    </source>
</evidence>
<evidence type="ECO:0000256" key="3">
    <source>
        <dbReference type="ARBA" id="ARBA00004964"/>
    </source>
</evidence>